<organism evidence="1 2">
    <name type="scientific">Junco hyemalis</name>
    <name type="common">Dark-eyed junco</name>
    <dbReference type="NCBI Taxonomy" id="40217"/>
    <lineage>
        <taxon>Eukaryota</taxon>
        <taxon>Metazoa</taxon>
        <taxon>Chordata</taxon>
        <taxon>Craniata</taxon>
        <taxon>Vertebrata</taxon>
        <taxon>Euteleostomi</taxon>
        <taxon>Archelosauria</taxon>
        <taxon>Archosauria</taxon>
        <taxon>Dinosauria</taxon>
        <taxon>Saurischia</taxon>
        <taxon>Theropoda</taxon>
        <taxon>Coelurosauria</taxon>
        <taxon>Aves</taxon>
        <taxon>Neognathae</taxon>
        <taxon>Neoaves</taxon>
        <taxon>Telluraves</taxon>
        <taxon>Australaves</taxon>
        <taxon>Passeriformes</taxon>
        <taxon>Passerellidae</taxon>
        <taxon>Junco</taxon>
    </lineage>
</organism>
<dbReference type="SUPFAM" id="SSF55961">
    <property type="entry name" value="Bet v1-like"/>
    <property type="match status" value="1"/>
</dbReference>
<evidence type="ECO:0000313" key="2">
    <source>
        <dbReference type="Proteomes" id="UP000694408"/>
    </source>
</evidence>
<sequence>MAAIGAGAFVWDGQRIEEEELRSAQALQQLEDPAAFPEQERGWEPVMQRERFRLWRRPIPGSALFQYRVFGSYTDVTPRQFFNVQVSEIPKNSQKFLGNSWNSGQDLTPELGIFGNSGWIP</sequence>
<reference evidence="1" key="2">
    <citation type="submission" date="2025-09" db="UniProtKB">
        <authorList>
            <consortium name="Ensembl"/>
        </authorList>
    </citation>
    <scope>IDENTIFICATION</scope>
</reference>
<accession>A0A8C5IHZ0</accession>
<protein>
    <submittedName>
        <fullName evidence="1">Uncharacterized protein</fullName>
    </submittedName>
</protein>
<proteinExistence type="predicted"/>
<name>A0A8C5IHZ0_JUNHY</name>
<keyword evidence="2" id="KW-1185">Reference proteome</keyword>
<evidence type="ECO:0000313" key="1">
    <source>
        <dbReference type="Ensembl" id="ENSJHYP00000002074.1"/>
    </source>
</evidence>
<dbReference type="Ensembl" id="ENSJHYT00000002563.1">
    <property type="protein sequence ID" value="ENSJHYP00000002074.1"/>
    <property type="gene ID" value="ENSJHYG00000001757.1"/>
</dbReference>
<dbReference type="Gene3D" id="3.30.530.20">
    <property type="match status" value="1"/>
</dbReference>
<dbReference type="Proteomes" id="UP000694408">
    <property type="component" value="Unplaced"/>
</dbReference>
<dbReference type="InterPro" id="IPR023393">
    <property type="entry name" value="START-like_dom_sf"/>
</dbReference>
<dbReference type="AlphaFoldDB" id="A0A8C5IHZ0"/>
<reference evidence="1" key="1">
    <citation type="submission" date="2025-08" db="UniProtKB">
        <authorList>
            <consortium name="Ensembl"/>
        </authorList>
    </citation>
    <scope>IDENTIFICATION</scope>
</reference>